<dbReference type="Proteomes" id="UP000248168">
    <property type="component" value="Unassembled WGS sequence"/>
</dbReference>
<proteinExistence type="predicted"/>
<sequence length="71" mass="7732">MKRENALLGITRCWVLSDEPTFRRLPVFEPFGCVFSALGYDGTAVASVGSSSSTGMRVHRMVAVFPVRPGL</sequence>
<gene>
    <name evidence="1" type="ORF">NITLEN_80042</name>
</gene>
<keyword evidence="2" id="KW-1185">Reference proteome</keyword>
<dbReference type="AlphaFoldDB" id="A0A330LBD8"/>
<accession>A0A330LBD8</accession>
<evidence type="ECO:0000313" key="1">
    <source>
        <dbReference type="EMBL" id="SPP66618.1"/>
    </source>
</evidence>
<reference evidence="2" key="1">
    <citation type="submission" date="2018-04" db="EMBL/GenBank/DDBJ databases">
        <authorList>
            <person name="Lucker S."/>
            <person name="Sakoula D."/>
        </authorList>
    </citation>
    <scope>NUCLEOTIDE SEQUENCE [LARGE SCALE GENOMIC DNA]</scope>
</reference>
<evidence type="ECO:0000313" key="2">
    <source>
        <dbReference type="Proteomes" id="UP000248168"/>
    </source>
</evidence>
<protein>
    <submittedName>
        <fullName evidence="1">Uncharacterized protein</fullName>
    </submittedName>
</protein>
<organism evidence="1 2">
    <name type="scientific">Nitrospira lenta</name>
    <dbReference type="NCBI Taxonomy" id="1436998"/>
    <lineage>
        <taxon>Bacteria</taxon>
        <taxon>Pseudomonadati</taxon>
        <taxon>Nitrospirota</taxon>
        <taxon>Nitrospiria</taxon>
        <taxon>Nitrospirales</taxon>
        <taxon>Nitrospiraceae</taxon>
        <taxon>Nitrospira</taxon>
    </lineage>
</organism>
<dbReference type="InParanoid" id="A0A330LBD8"/>
<name>A0A330LBD8_9BACT</name>
<dbReference type="EMBL" id="OUNR01000021">
    <property type="protein sequence ID" value="SPP66618.1"/>
    <property type="molecule type" value="Genomic_DNA"/>
</dbReference>